<comment type="caution">
    <text evidence="1">The sequence shown here is derived from an EMBL/GenBank/DDBJ whole genome shotgun (WGS) entry which is preliminary data.</text>
</comment>
<accession>A0A5M9JZM1</accession>
<name>A0A5M9JZM1_MONFR</name>
<reference evidence="1 2" key="1">
    <citation type="submission" date="2019-06" db="EMBL/GenBank/DDBJ databases">
        <title>Genome Sequence of the Brown Rot Fungal Pathogen Monilinia fructicola.</title>
        <authorList>
            <person name="De Miccolis Angelini R.M."/>
            <person name="Landi L."/>
            <person name="Abate D."/>
            <person name="Pollastro S."/>
            <person name="Romanazzi G."/>
            <person name="Faretra F."/>
        </authorList>
    </citation>
    <scope>NUCLEOTIDE SEQUENCE [LARGE SCALE GENOMIC DNA]</scope>
    <source>
        <strain evidence="1 2">Mfrc123</strain>
    </source>
</reference>
<protein>
    <submittedName>
        <fullName evidence="1">Uncharacterized protein</fullName>
    </submittedName>
</protein>
<proteinExistence type="predicted"/>
<dbReference type="Proteomes" id="UP000322873">
    <property type="component" value="Unassembled WGS sequence"/>
</dbReference>
<dbReference type="EMBL" id="VICG01000004">
    <property type="protein sequence ID" value="KAA8573326.1"/>
    <property type="molecule type" value="Genomic_DNA"/>
</dbReference>
<sequence length="109" mass="11827">MVNAFAKIPLRRLADNTVVTLEVVFDTLVAAIFAGTVTALAPHELDSFCNFALRLFNRLSICSVCTEVDSSTSMRKIKLGLNLKHMGFGIVIETNGLCVSILPTLNPTD</sequence>
<evidence type="ECO:0000313" key="2">
    <source>
        <dbReference type="Proteomes" id="UP000322873"/>
    </source>
</evidence>
<keyword evidence="2" id="KW-1185">Reference proteome</keyword>
<dbReference type="AlphaFoldDB" id="A0A5M9JZM1"/>
<gene>
    <name evidence="1" type="ORF">EYC84_003813</name>
</gene>
<evidence type="ECO:0000313" key="1">
    <source>
        <dbReference type="EMBL" id="KAA8573326.1"/>
    </source>
</evidence>
<organism evidence="1 2">
    <name type="scientific">Monilinia fructicola</name>
    <name type="common">Brown rot fungus</name>
    <name type="synonym">Ciboria fructicola</name>
    <dbReference type="NCBI Taxonomy" id="38448"/>
    <lineage>
        <taxon>Eukaryota</taxon>
        <taxon>Fungi</taxon>
        <taxon>Dikarya</taxon>
        <taxon>Ascomycota</taxon>
        <taxon>Pezizomycotina</taxon>
        <taxon>Leotiomycetes</taxon>
        <taxon>Helotiales</taxon>
        <taxon>Sclerotiniaceae</taxon>
        <taxon>Monilinia</taxon>
    </lineage>
</organism>